<evidence type="ECO:0000313" key="2">
    <source>
        <dbReference type="Proteomes" id="UP001623348"/>
    </source>
</evidence>
<dbReference type="AlphaFoldDB" id="A0ABC9XKN1"/>
<accession>A0ABC9XKN1</accession>
<protein>
    <submittedName>
        <fullName evidence="1">Uncharacterized protein</fullName>
    </submittedName>
</protein>
<dbReference type="EMBL" id="BAAFJT010000019">
    <property type="protein sequence ID" value="GAB0198263.1"/>
    <property type="molecule type" value="Genomic_DNA"/>
</dbReference>
<proteinExistence type="predicted"/>
<gene>
    <name evidence="1" type="ORF">GRJ2_002291700</name>
</gene>
<keyword evidence="2" id="KW-1185">Reference proteome</keyword>
<organism evidence="1 2">
    <name type="scientific">Grus japonensis</name>
    <name type="common">Japanese crane</name>
    <name type="synonym">Red-crowned crane</name>
    <dbReference type="NCBI Taxonomy" id="30415"/>
    <lineage>
        <taxon>Eukaryota</taxon>
        <taxon>Metazoa</taxon>
        <taxon>Chordata</taxon>
        <taxon>Craniata</taxon>
        <taxon>Vertebrata</taxon>
        <taxon>Euteleostomi</taxon>
        <taxon>Archelosauria</taxon>
        <taxon>Archosauria</taxon>
        <taxon>Dinosauria</taxon>
        <taxon>Saurischia</taxon>
        <taxon>Theropoda</taxon>
        <taxon>Coelurosauria</taxon>
        <taxon>Aves</taxon>
        <taxon>Neognathae</taxon>
        <taxon>Neoaves</taxon>
        <taxon>Gruiformes</taxon>
        <taxon>Gruidae</taxon>
        <taxon>Grus</taxon>
    </lineage>
</organism>
<dbReference type="Proteomes" id="UP001623348">
    <property type="component" value="Unassembled WGS sequence"/>
</dbReference>
<sequence>MLATPWIWVEIFRKESVVRSLPKMPVDSNGPFAWLWTAVNSGRGLMKTTCQFHTVRAVVETALEAGVTTANGDEA</sequence>
<reference evidence="1 2" key="1">
    <citation type="submission" date="2024-06" db="EMBL/GenBank/DDBJ databases">
        <title>The draft genome of Grus japonensis, version 3.</title>
        <authorList>
            <person name="Nabeshima K."/>
            <person name="Suzuki S."/>
            <person name="Onuma M."/>
        </authorList>
    </citation>
    <scope>NUCLEOTIDE SEQUENCE [LARGE SCALE GENOMIC DNA]</scope>
    <source>
        <strain evidence="1 2">451A</strain>
    </source>
</reference>
<comment type="caution">
    <text evidence="1">The sequence shown here is derived from an EMBL/GenBank/DDBJ whole genome shotgun (WGS) entry which is preliminary data.</text>
</comment>
<name>A0ABC9XKN1_GRUJA</name>
<evidence type="ECO:0000313" key="1">
    <source>
        <dbReference type="EMBL" id="GAB0198263.1"/>
    </source>
</evidence>